<name>A0A0K0XWM8_9GAMM</name>
<dbReference type="PANTHER" id="PTHR47245">
    <property type="entry name" value="PEPTIDYLPROLYL ISOMERASE"/>
    <property type="match status" value="1"/>
</dbReference>
<comment type="catalytic activity">
    <reaction evidence="1">
        <text>[protein]-peptidylproline (omega=180) = [protein]-peptidylproline (omega=0)</text>
        <dbReference type="Rhea" id="RHEA:16237"/>
        <dbReference type="Rhea" id="RHEA-COMP:10747"/>
        <dbReference type="Rhea" id="RHEA-COMP:10748"/>
        <dbReference type="ChEBI" id="CHEBI:83833"/>
        <dbReference type="ChEBI" id="CHEBI:83834"/>
        <dbReference type="EC" id="5.2.1.8"/>
    </reaction>
</comment>
<dbReference type="STRING" id="1579979.WM2015_1651"/>
<dbReference type="RefSeq" id="WP_156201009.1">
    <property type="nucleotide sequence ID" value="NZ_CP012154.1"/>
</dbReference>
<sequence length="285" mass="31675">MKFKLLICISIFALVACQGESSEERPSNPLISEDDVLLVLVDGEPITLPMLEYTMEARGISEDDEEGMRRTLDELIRLQAVANAAQASGLADEARVRAHRRLRDLETLQMRYFGQLAEEDPVTEAQIEAAYRAQVERTGDRQFQIETIIYTNQEGVLRALERIEAGETDFDQLAAEARGFGLTVDQPLWVDLSQLPPDAATLLATAEVGDVLAMPLQTPQGWRAVRVSDVRENEIPELDEVRQGIIRSLARQRVEQRVDALYEAAEITPMLPLDGSTGTGPAQDD</sequence>
<dbReference type="PROSITE" id="PS51257">
    <property type="entry name" value="PROKAR_LIPOPROTEIN"/>
    <property type="match status" value="1"/>
</dbReference>
<accession>A0A0K0XWM8</accession>
<dbReference type="GO" id="GO:0003755">
    <property type="term" value="F:peptidyl-prolyl cis-trans isomerase activity"/>
    <property type="evidence" value="ECO:0007669"/>
    <property type="project" value="UniProtKB-KW"/>
</dbReference>
<keyword evidence="7" id="KW-1185">Reference proteome</keyword>
<keyword evidence="4" id="KW-0413">Isomerase</keyword>
<evidence type="ECO:0000313" key="6">
    <source>
        <dbReference type="EMBL" id="AKS42021.1"/>
    </source>
</evidence>
<evidence type="ECO:0000256" key="1">
    <source>
        <dbReference type="ARBA" id="ARBA00000971"/>
    </source>
</evidence>
<dbReference type="InterPro" id="IPR046357">
    <property type="entry name" value="PPIase_dom_sf"/>
</dbReference>
<evidence type="ECO:0000259" key="5">
    <source>
        <dbReference type="Pfam" id="PF13145"/>
    </source>
</evidence>
<evidence type="ECO:0000256" key="4">
    <source>
        <dbReference type="ARBA" id="ARBA00023110"/>
    </source>
</evidence>
<keyword evidence="4" id="KW-0697">Rotamase</keyword>
<dbReference type="InterPro" id="IPR050245">
    <property type="entry name" value="PrsA_foldase"/>
</dbReference>
<dbReference type="AlphaFoldDB" id="A0A0K0XWM8"/>
<reference evidence="6 7" key="1">
    <citation type="submission" date="2015-07" db="EMBL/GenBank/DDBJ databases">
        <authorList>
            <person name="Noorani M."/>
        </authorList>
    </citation>
    <scope>NUCLEOTIDE SEQUENCE [LARGE SCALE GENOMIC DNA]</scope>
    <source>
        <strain evidence="6 7">KCTC 42284</strain>
    </source>
</reference>
<dbReference type="OrthoDB" id="14196at2"/>
<feature type="domain" description="PpiC" evidence="5">
    <location>
        <begin position="122"/>
        <end position="243"/>
    </location>
</feature>
<dbReference type="SUPFAM" id="SSF54534">
    <property type="entry name" value="FKBP-like"/>
    <property type="match status" value="1"/>
</dbReference>
<dbReference type="InterPro" id="IPR000297">
    <property type="entry name" value="PPIase_PpiC"/>
</dbReference>
<evidence type="ECO:0000256" key="3">
    <source>
        <dbReference type="ARBA" id="ARBA00013194"/>
    </source>
</evidence>
<dbReference type="KEGG" id="wma:WM2015_1651"/>
<protein>
    <recommendedName>
        <fullName evidence="3">peptidylprolyl isomerase</fullName>
        <ecNumber evidence="3">5.2.1.8</ecNumber>
    </recommendedName>
</protein>
<dbReference type="EC" id="5.2.1.8" evidence="3"/>
<evidence type="ECO:0000313" key="7">
    <source>
        <dbReference type="Proteomes" id="UP000066624"/>
    </source>
</evidence>
<dbReference type="Proteomes" id="UP000066624">
    <property type="component" value="Chromosome"/>
</dbReference>
<dbReference type="EMBL" id="CP012154">
    <property type="protein sequence ID" value="AKS42021.1"/>
    <property type="molecule type" value="Genomic_DNA"/>
</dbReference>
<gene>
    <name evidence="6" type="ORF">WM2015_1651</name>
</gene>
<organism evidence="6 7">
    <name type="scientific">Wenzhouxiangella marina</name>
    <dbReference type="NCBI Taxonomy" id="1579979"/>
    <lineage>
        <taxon>Bacteria</taxon>
        <taxon>Pseudomonadati</taxon>
        <taxon>Pseudomonadota</taxon>
        <taxon>Gammaproteobacteria</taxon>
        <taxon>Chromatiales</taxon>
        <taxon>Wenzhouxiangellaceae</taxon>
        <taxon>Wenzhouxiangella</taxon>
    </lineage>
</organism>
<comment type="similarity">
    <text evidence="2">Belongs to the PpiC/parvulin rotamase family.</text>
</comment>
<proteinExistence type="inferred from homology"/>
<dbReference type="Pfam" id="PF13145">
    <property type="entry name" value="Rotamase_2"/>
    <property type="match status" value="1"/>
</dbReference>
<dbReference type="PANTHER" id="PTHR47245:SF2">
    <property type="entry name" value="PEPTIDYL-PROLYL CIS-TRANS ISOMERASE HP_0175-RELATED"/>
    <property type="match status" value="1"/>
</dbReference>
<dbReference type="Gene3D" id="3.10.50.40">
    <property type="match status" value="1"/>
</dbReference>
<evidence type="ECO:0000256" key="2">
    <source>
        <dbReference type="ARBA" id="ARBA00007656"/>
    </source>
</evidence>